<evidence type="ECO:0000256" key="1">
    <source>
        <dbReference type="SAM" id="MobiDB-lite"/>
    </source>
</evidence>
<feature type="region of interest" description="Disordered" evidence="1">
    <location>
        <begin position="1"/>
        <end position="39"/>
    </location>
</feature>
<keyword evidence="4" id="KW-1185">Reference proteome</keyword>
<reference evidence="3" key="1">
    <citation type="submission" date="2023-03" db="EMBL/GenBank/DDBJ databases">
        <title>Mating type loci evolution in Malassezia.</title>
        <authorList>
            <person name="Coelho M.A."/>
        </authorList>
    </citation>
    <scope>NUCLEOTIDE SEQUENCE</scope>
    <source>
        <strain evidence="3">CBS 11721</strain>
    </source>
</reference>
<feature type="compositionally biased region" description="Low complexity" evidence="1">
    <location>
        <begin position="555"/>
        <end position="590"/>
    </location>
</feature>
<evidence type="ECO:0000313" key="3">
    <source>
        <dbReference type="EMBL" id="WFD34788.1"/>
    </source>
</evidence>
<dbReference type="SUPFAM" id="SSF50729">
    <property type="entry name" value="PH domain-like"/>
    <property type="match status" value="1"/>
</dbReference>
<proteinExistence type="predicted"/>
<feature type="compositionally biased region" description="Polar residues" evidence="1">
    <location>
        <begin position="591"/>
        <end position="617"/>
    </location>
</feature>
<feature type="compositionally biased region" description="Polar residues" evidence="1">
    <location>
        <begin position="792"/>
        <end position="803"/>
    </location>
</feature>
<feature type="compositionally biased region" description="Basic and acidic residues" evidence="1">
    <location>
        <begin position="856"/>
        <end position="865"/>
    </location>
</feature>
<dbReference type="Proteomes" id="UP001219933">
    <property type="component" value="Chromosome 2"/>
</dbReference>
<organism evidence="3 4">
    <name type="scientific">Malassezia cuniculi</name>
    <dbReference type="NCBI Taxonomy" id="948313"/>
    <lineage>
        <taxon>Eukaryota</taxon>
        <taxon>Fungi</taxon>
        <taxon>Dikarya</taxon>
        <taxon>Basidiomycota</taxon>
        <taxon>Ustilaginomycotina</taxon>
        <taxon>Malasseziomycetes</taxon>
        <taxon>Malasseziales</taxon>
        <taxon>Malasseziaceae</taxon>
        <taxon>Malassezia</taxon>
    </lineage>
</organism>
<feature type="compositionally biased region" description="Low complexity" evidence="1">
    <location>
        <begin position="932"/>
        <end position="942"/>
    </location>
</feature>
<feature type="compositionally biased region" description="Low complexity" evidence="1">
    <location>
        <begin position="1015"/>
        <end position="1024"/>
    </location>
</feature>
<evidence type="ECO:0000313" key="4">
    <source>
        <dbReference type="Proteomes" id="UP001219933"/>
    </source>
</evidence>
<feature type="region of interest" description="Disordered" evidence="1">
    <location>
        <begin position="1004"/>
        <end position="1118"/>
    </location>
</feature>
<feature type="region of interest" description="Disordered" evidence="1">
    <location>
        <begin position="667"/>
        <end position="720"/>
    </location>
</feature>
<feature type="compositionally biased region" description="Polar residues" evidence="1">
    <location>
        <begin position="1078"/>
        <end position="1118"/>
    </location>
</feature>
<protein>
    <recommendedName>
        <fullName evidence="2">Skg3/CAF120-like PH-like domain-containing protein</fullName>
    </recommendedName>
</protein>
<feature type="compositionally biased region" description="Acidic residues" evidence="1">
    <location>
        <begin position="1025"/>
        <end position="1035"/>
    </location>
</feature>
<feature type="compositionally biased region" description="Low complexity" evidence="1">
    <location>
        <begin position="1054"/>
        <end position="1075"/>
    </location>
</feature>
<dbReference type="InterPro" id="IPR058155">
    <property type="entry name" value="Skg3/CAF120-like_PH"/>
</dbReference>
<feature type="compositionally biased region" description="Polar residues" evidence="1">
    <location>
        <begin position="668"/>
        <end position="677"/>
    </location>
</feature>
<dbReference type="Gene3D" id="2.30.29.30">
    <property type="entry name" value="Pleckstrin-homology domain (PH domain)/Phosphotyrosine-binding domain (PTB)"/>
    <property type="match status" value="1"/>
</dbReference>
<name>A0AAF0EQ44_9BASI</name>
<feature type="compositionally biased region" description="Polar residues" evidence="1">
    <location>
        <begin position="23"/>
        <end position="36"/>
    </location>
</feature>
<feature type="region of interest" description="Disordered" evidence="1">
    <location>
        <begin position="555"/>
        <end position="627"/>
    </location>
</feature>
<evidence type="ECO:0000259" key="2">
    <source>
        <dbReference type="Pfam" id="PF25381"/>
    </source>
</evidence>
<feature type="compositionally biased region" description="Polar residues" evidence="1">
    <location>
        <begin position="903"/>
        <end position="928"/>
    </location>
</feature>
<sequence>MSQGERQEGVSFASSGPEMRQSLDVSNDSNRSSTYFSRRPLSAYQPLEAEATGRHSVSGGRGPPLTFKNNELRNALSLQADQQQKLYMEGYLLVQHVTTVDGQPSTQRHESFSEWTECFVQLTGTTLSIWDAHKLVAAGDERVPPSFINITDAFVDFVGMHVDTPLVPNAHRRKFYHVFALNSAGSNKMLFCYSVPSPCHADLVERALLPEFHHTPEHAAVVQWLNDGHRILQAWINAIRLSSWEKVRLDEIYTGALIRARLSAMRSMDGAEDELAVRTPLVRGRYEGWVKARFMGSTEWQRCWMVLNDHRIDDEQSSFWRILRQRPGDRSSVALGTQKNAPDVHDVPPPPPGTLGSPAVAFFYESKKSKKPFASLWHVRHVFAVYPSCVDLVENSSLFKVEGCLPQSTVNSATHRPRNTGWVLFMPEAKVSQPRGENAEMMKWIIAFMDAFHLYGRPSTFAWDARDPESPFFAYPIGPSKDRLFLDRTLAEFLDITVEDHLSTRRQLHDIMAARMRGEDTPILPPIPTIEAPATVQEQPDVPTDVTQQAEAAYQQQYDQQQYDQQQYDQQQYDQQQYDQQQYDQQYDQQHSSTNATTYHNSDGRTTGNSAPNSAIATTPLAFPDPSTTLTAAAFQKKQTEKQHAPAHPAYDTSIAQNTRMRFDSFDAASQQKSTVSDIGHENPSGKNSALGSALLSAPGQESQVPSASRPVGTEGLESAATMPSAYSRASYSPLERSPAAQVQALSLNDTPAARPPEQEWALISPSTWRMQTSSVERSRGMSPISEKPASETRSATSPNNNGYVPLRDENPASATRDSALGVDLEGDKRKARNPPATNPHVLPEFNFALSAPKNDSSRLSDRLRMLPQIDTTPLSLKRRGEQPVAQPINATKAQASRDGPVQQANQNHEPKPTQSAEQTQPKISKSNEPLPAATPQQHVQAHPPPATVSVEKSQEKLQPPSVPAIRTTDTSQDRSPVLPLASREFPSSFGHRRVADSRILDTTVPAGAPRPGRSVQNVSVQEVQSEEEEEEEEVPQQKRMPASRSTSESQIDAAAPAPAASPQPESEASAPSKATLHPTTQNNLNTAWAPGSTPQVRSNLVTPSPSGSRSNLADTPRSTFVRLEPDARATSTFAPAGLVATASQEKHIRSARAKEMEAREAGGHLVDVPSKPPPPQAGLMGSIRPGEQQQQKPRPASAATMPMPGTPQHQMLMNMYWQQQQMMMMMGMMPPTVTGAGYMSPEAIAAQQQAMQAAQQAYMQAMYQAMGTNERPQTMDYSTLGYPQMPFTDPQGRSSPGTTYN</sequence>
<dbReference type="Pfam" id="PF25381">
    <property type="entry name" value="PH_26"/>
    <property type="match status" value="1"/>
</dbReference>
<dbReference type="InterPro" id="IPR011993">
    <property type="entry name" value="PH-like_dom_sf"/>
</dbReference>
<feature type="region of interest" description="Disordered" evidence="1">
    <location>
        <begin position="770"/>
        <end position="985"/>
    </location>
</feature>
<gene>
    <name evidence="3" type="ORF">MCUN1_001632</name>
</gene>
<dbReference type="EMBL" id="CP119878">
    <property type="protein sequence ID" value="WFD34788.1"/>
    <property type="molecule type" value="Genomic_DNA"/>
</dbReference>
<accession>A0AAF0EQ44</accession>
<feature type="domain" description="Skg3/CAF120-like PH-like" evidence="2">
    <location>
        <begin position="283"/>
        <end position="473"/>
    </location>
</feature>
<feature type="region of interest" description="Disordered" evidence="1">
    <location>
        <begin position="1151"/>
        <end position="1207"/>
    </location>
</feature>
<feature type="region of interest" description="Disordered" evidence="1">
    <location>
        <begin position="330"/>
        <end position="351"/>
    </location>
</feature>
<feature type="compositionally biased region" description="Basic and acidic residues" evidence="1">
    <location>
        <begin position="1151"/>
        <end position="1163"/>
    </location>
</feature>